<dbReference type="AlphaFoldDB" id="A0A2S6MW40"/>
<dbReference type="InterPro" id="IPR050810">
    <property type="entry name" value="Bact_Secretion_Sys_Channel"/>
</dbReference>
<feature type="chain" id="PRO_5015622963" description="BON domain-containing protein" evidence="3">
    <location>
        <begin position="22"/>
        <end position="517"/>
    </location>
</feature>
<feature type="region of interest" description="Disordered" evidence="2">
    <location>
        <begin position="36"/>
        <end position="61"/>
    </location>
</feature>
<evidence type="ECO:0000259" key="4">
    <source>
        <dbReference type="PROSITE" id="PS50914"/>
    </source>
</evidence>
<dbReference type="InterPro" id="IPR001775">
    <property type="entry name" value="GspD/PilQ"/>
</dbReference>
<protein>
    <recommendedName>
        <fullName evidence="4">BON domain-containing protein</fullName>
    </recommendedName>
</protein>
<dbReference type="Pfam" id="PF13629">
    <property type="entry name" value="T2SS-T3SS_pil_N"/>
    <property type="match status" value="1"/>
</dbReference>
<organism evidence="5 6">
    <name type="scientific">Rhodopila globiformis</name>
    <name type="common">Rhodopseudomonas globiformis</name>
    <dbReference type="NCBI Taxonomy" id="1071"/>
    <lineage>
        <taxon>Bacteria</taxon>
        <taxon>Pseudomonadati</taxon>
        <taxon>Pseudomonadota</taxon>
        <taxon>Alphaproteobacteria</taxon>
        <taxon>Acetobacterales</taxon>
        <taxon>Acetobacteraceae</taxon>
        <taxon>Rhodopila</taxon>
    </lineage>
</organism>
<evidence type="ECO:0000256" key="1">
    <source>
        <dbReference type="RuleBase" id="RU004003"/>
    </source>
</evidence>
<feature type="domain" description="BON" evidence="4">
    <location>
        <begin position="143"/>
        <end position="213"/>
    </location>
</feature>
<feature type="compositionally biased region" description="Low complexity" evidence="2">
    <location>
        <begin position="36"/>
        <end position="47"/>
    </location>
</feature>
<dbReference type="PANTHER" id="PTHR30332:SF17">
    <property type="entry name" value="TYPE IV PILIATION SYSTEM PROTEIN DR_0774-RELATED"/>
    <property type="match status" value="1"/>
</dbReference>
<dbReference type="GO" id="GO:0009306">
    <property type="term" value="P:protein secretion"/>
    <property type="evidence" value="ECO:0007669"/>
    <property type="project" value="InterPro"/>
</dbReference>
<accession>A0A2S6MW40</accession>
<dbReference type="Pfam" id="PF00263">
    <property type="entry name" value="Secretin"/>
    <property type="match status" value="1"/>
</dbReference>
<comment type="caution">
    <text evidence="5">The sequence shown here is derived from an EMBL/GenBank/DDBJ whole genome shotgun (WGS) entry which is preliminary data.</text>
</comment>
<dbReference type="OrthoDB" id="9775455at2"/>
<gene>
    <name evidence="5" type="ORF">CCS01_29835</name>
</gene>
<sequence length="517" mass="52301">MYPVLRACVLIGLLLPAAAAAAPAGLGQSLLPPGGTLDPPATALPPAQRAEARPPGPAGTISQAVTIQAGTGVLLRLPSPAATVMSADPSVARVQPASPTSLFLMGVAPGRTTVIATSETGSAIVQYDITVSPGARAAAPAPTGITAATAIAIQNAIAQTVSGASGIRVRAAGSAVVLTGTISTSLAAQQAEAVARGYVGDKANVVDNLTVLGAIQVNVRVRIAEVNRQITRQLGFNWQALGSGPGWRFGLLTGAATGGAISPLLPLGLAPFASATAVPNQLGAGFTSGNGAWDVNGIIDALAADQLITILAEPNLTALSGETASFLAGGEFPIPVAGAVANGAVQITVEFKEYGISLAFVPTVLSPTRLNLRVRPEVSQLSTQGAVSVPLATGSLTIPALTVRRAETTIELGSGQSFAIAGLLERTSIDSTNALPGLGELPVLGSLFKSNDFQRNESELVIIVTPYLVKPADSPAALRTPIDHFRPATDLDRILFGRQFAPSRPGAPPVNAGFILE</sequence>
<dbReference type="PROSITE" id="PS50914">
    <property type="entry name" value="BON"/>
    <property type="match status" value="1"/>
</dbReference>
<dbReference type="InterPro" id="IPR007055">
    <property type="entry name" value="BON_dom"/>
</dbReference>
<dbReference type="Pfam" id="PF04972">
    <property type="entry name" value="BON"/>
    <property type="match status" value="1"/>
</dbReference>
<evidence type="ECO:0000256" key="2">
    <source>
        <dbReference type="SAM" id="MobiDB-lite"/>
    </source>
</evidence>
<proteinExistence type="inferred from homology"/>
<keyword evidence="3" id="KW-0732">Signal</keyword>
<dbReference type="PANTHER" id="PTHR30332">
    <property type="entry name" value="PROBABLE GENERAL SECRETION PATHWAY PROTEIN D"/>
    <property type="match status" value="1"/>
</dbReference>
<evidence type="ECO:0000313" key="6">
    <source>
        <dbReference type="Proteomes" id="UP000239724"/>
    </source>
</evidence>
<dbReference type="RefSeq" id="WP_104522590.1">
    <property type="nucleotide sequence ID" value="NZ_NHRY01000269.1"/>
</dbReference>
<name>A0A2S6MW40_RHOGL</name>
<comment type="similarity">
    <text evidence="1">Belongs to the bacterial secretin family.</text>
</comment>
<dbReference type="PRINTS" id="PR00811">
    <property type="entry name" value="BCTERIALGSPD"/>
</dbReference>
<dbReference type="InterPro" id="IPR032789">
    <property type="entry name" value="T2SS-T3SS_pil_N"/>
</dbReference>
<dbReference type="EMBL" id="NHRY01000269">
    <property type="protein sequence ID" value="PPQ26558.1"/>
    <property type="molecule type" value="Genomic_DNA"/>
</dbReference>
<evidence type="ECO:0000256" key="3">
    <source>
        <dbReference type="SAM" id="SignalP"/>
    </source>
</evidence>
<dbReference type="InterPro" id="IPR004846">
    <property type="entry name" value="T2SS/T3SS_dom"/>
</dbReference>
<keyword evidence="6" id="KW-1185">Reference proteome</keyword>
<dbReference type="GO" id="GO:0015627">
    <property type="term" value="C:type II protein secretion system complex"/>
    <property type="evidence" value="ECO:0007669"/>
    <property type="project" value="TreeGrafter"/>
</dbReference>
<reference evidence="5 6" key="1">
    <citation type="journal article" date="2018" name="Arch. Microbiol.">
        <title>New insights into the metabolic potential of the phototrophic purple bacterium Rhodopila globiformis DSM 161(T) from its draft genome sequence and evidence for a vanadium-dependent nitrogenase.</title>
        <authorList>
            <person name="Imhoff J.F."/>
            <person name="Rahn T."/>
            <person name="Kunzel S."/>
            <person name="Neulinger S.C."/>
        </authorList>
    </citation>
    <scope>NUCLEOTIDE SEQUENCE [LARGE SCALE GENOMIC DNA]</scope>
    <source>
        <strain evidence="5 6">DSM 161</strain>
    </source>
</reference>
<dbReference type="Proteomes" id="UP000239724">
    <property type="component" value="Unassembled WGS sequence"/>
</dbReference>
<feature type="signal peptide" evidence="3">
    <location>
        <begin position="1"/>
        <end position="21"/>
    </location>
</feature>
<evidence type="ECO:0000313" key="5">
    <source>
        <dbReference type="EMBL" id="PPQ26558.1"/>
    </source>
</evidence>